<gene>
    <name evidence="1" type="ORF">Patl1_15195</name>
</gene>
<sequence>MGLHQDLNDLAADSFPVLVLALFANCVATVWSLLNGFLHSLGLTRLYPDDIDAGLSGLIILKEQLKINGRFSYEYSCDSGGGGGKKECVVCLCKFRDGERVRKLDCCHVFHKDCFDGWLNHRNFNCPLCRSPLGSAPSNQSVCGTRTRVTEDFVEWLSSPLRR</sequence>
<accession>A0ACC1B9B2</accession>
<dbReference type="EMBL" id="CM047902">
    <property type="protein sequence ID" value="KAJ0095533.1"/>
    <property type="molecule type" value="Genomic_DNA"/>
</dbReference>
<evidence type="ECO:0000313" key="1">
    <source>
        <dbReference type="EMBL" id="KAJ0095533.1"/>
    </source>
</evidence>
<comment type="caution">
    <text evidence="1">The sequence shown here is derived from an EMBL/GenBank/DDBJ whole genome shotgun (WGS) entry which is preliminary data.</text>
</comment>
<protein>
    <submittedName>
        <fullName evidence="1">Uncharacterized protein</fullName>
    </submittedName>
</protein>
<organism evidence="1 2">
    <name type="scientific">Pistacia atlantica</name>
    <dbReference type="NCBI Taxonomy" id="434234"/>
    <lineage>
        <taxon>Eukaryota</taxon>
        <taxon>Viridiplantae</taxon>
        <taxon>Streptophyta</taxon>
        <taxon>Embryophyta</taxon>
        <taxon>Tracheophyta</taxon>
        <taxon>Spermatophyta</taxon>
        <taxon>Magnoliopsida</taxon>
        <taxon>eudicotyledons</taxon>
        <taxon>Gunneridae</taxon>
        <taxon>Pentapetalae</taxon>
        <taxon>rosids</taxon>
        <taxon>malvids</taxon>
        <taxon>Sapindales</taxon>
        <taxon>Anacardiaceae</taxon>
        <taxon>Pistacia</taxon>
    </lineage>
</organism>
<name>A0ACC1B9B2_9ROSI</name>
<dbReference type="Proteomes" id="UP001164250">
    <property type="component" value="Chromosome 6"/>
</dbReference>
<evidence type="ECO:0000313" key="2">
    <source>
        <dbReference type="Proteomes" id="UP001164250"/>
    </source>
</evidence>
<keyword evidence="2" id="KW-1185">Reference proteome</keyword>
<reference evidence="2" key="1">
    <citation type="journal article" date="2023" name="G3 (Bethesda)">
        <title>Genome assembly and association tests identify interacting loci associated with vigor, precocity, and sex in interspecific pistachio rootstocks.</title>
        <authorList>
            <person name="Palmer W."/>
            <person name="Jacygrad E."/>
            <person name="Sagayaradj S."/>
            <person name="Cavanaugh K."/>
            <person name="Han R."/>
            <person name="Bertier L."/>
            <person name="Beede B."/>
            <person name="Kafkas S."/>
            <person name="Golino D."/>
            <person name="Preece J."/>
            <person name="Michelmore R."/>
        </authorList>
    </citation>
    <scope>NUCLEOTIDE SEQUENCE [LARGE SCALE GENOMIC DNA]</scope>
</reference>
<proteinExistence type="predicted"/>